<sequence length="208" mass="22253">MELHGVAREVFNVCFGVFGLGLGAYGGWSLFKELTFRRDGVSTMATVVGYRSGPRGGSWPWPLGRRTVYPVIRFLTGDGAGVESVVRAPIAVCSVPEKGARIRVTYDPRNVERVVTASNPGTDQELFVAGLMGLIGLSFAGLSVAHFAAGFAMTDEVDVWGLVSAVVFWAAYQLLGWIRRRFVGRATRSQDGADAGEGDSRTGQSDGS</sequence>
<keyword evidence="2" id="KW-0812">Transmembrane</keyword>
<comment type="caution">
    <text evidence="3">The sequence shown here is derived from an EMBL/GenBank/DDBJ whole genome shotgun (WGS) entry which is preliminary data.</text>
</comment>
<feature type="region of interest" description="Disordered" evidence="1">
    <location>
        <begin position="189"/>
        <end position="208"/>
    </location>
</feature>
<evidence type="ECO:0000313" key="3">
    <source>
        <dbReference type="EMBL" id="MFF3672119.1"/>
    </source>
</evidence>
<evidence type="ECO:0000313" key="4">
    <source>
        <dbReference type="Proteomes" id="UP001602013"/>
    </source>
</evidence>
<reference evidence="3 4" key="1">
    <citation type="submission" date="2024-10" db="EMBL/GenBank/DDBJ databases">
        <title>The Natural Products Discovery Center: Release of the First 8490 Sequenced Strains for Exploring Actinobacteria Biosynthetic Diversity.</title>
        <authorList>
            <person name="Kalkreuter E."/>
            <person name="Kautsar S.A."/>
            <person name="Yang D."/>
            <person name="Bader C.D."/>
            <person name="Teijaro C.N."/>
            <person name="Fluegel L."/>
            <person name="Davis C.M."/>
            <person name="Simpson J.R."/>
            <person name="Lauterbach L."/>
            <person name="Steele A.D."/>
            <person name="Gui C."/>
            <person name="Meng S."/>
            <person name="Li G."/>
            <person name="Viehrig K."/>
            <person name="Ye F."/>
            <person name="Su P."/>
            <person name="Kiefer A.F."/>
            <person name="Nichols A."/>
            <person name="Cepeda A.J."/>
            <person name="Yan W."/>
            <person name="Fan B."/>
            <person name="Jiang Y."/>
            <person name="Adhikari A."/>
            <person name="Zheng C.-J."/>
            <person name="Schuster L."/>
            <person name="Cowan T.M."/>
            <person name="Smanski M.J."/>
            <person name="Chevrette M.G."/>
            <person name="De Carvalho L.P.S."/>
            <person name="Shen B."/>
        </authorList>
    </citation>
    <scope>NUCLEOTIDE SEQUENCE [LARGE SCALE GENOMIC DNA]</scope>
    <source>
        <strain evidence="3 4">NPDC002173</strain>
    </source>
</reference>
<feature type="transmembrane region" description="Helical" evidence="2">
    <location>
        <begin position="6"/>
        <end position="28"/>
    </location>
</feature>
<accession>A0ABW6T7L8</accession>
<dbReference type="EMBL" id="JBIASD010000068">
    <property type="protein sequence ID" value="MFF3672119.1"/>
    <property type="molecule type" value="Genomic_DNA"/>
</dbReference>
<evidence type="ECO:0000256" key="2">
    <source>
        <dbReference type="SAM" id="Phobius"/>
    </source>
</evidence>
<dbReference type="RefSeq" id="WP_387418278.1">
    <property type="nucleotide sequence ID" value="NZ_JBIASD010000068.1"/>
</dbReference>
<feature type="transmembrane region" description="Helical" evidence="2">
    <location>
        <begin position="126"/>
        <end position="153"/>
    </location>
</feature>
<protein>
    <submittedName>
        <fullName evidence="3">DUF3592 domain-containing protein</fullName>
    </submittedName>
</protein>
<evidence type="ECO:0000256" key="1">
    <source>
        <dbReference type="SAM" id="MobiDB-lite"/>
    </source>
</evidence>
<keyword evidence="4" id="KW-1185">Reference proteome</keyword>
<proteinExistence type="predicted"/>
<keyword evidence="2" id="KW-1133">Transmembrane helix</keyword>
<gene>
    <name evidence="3" type="ORF">ACFYXI_42015</name>
</gene>
<organism evidence="3 4">
    <name type="scientific">Microtetraspora malaysiensis</name>
    <dbReference type="NCBI Taxonomy" id="161358"/>
    <lineage>
        <taxon>Bacteria</taxon>
        <taxon>Bacillati</taxon>
        <taxon>Actinomycetota</taxon>
        <taxon>Actinomycetes</taxon>
        <taxon>Streptosporangiales</taxon>
        <taxon>Streptosporangiaceae</taxon>
        <taxon>Microtetraspora</taxon>
    </lineage>
</organism>
<keyword evidence="2" id="KW-0472">Membrane</keyword>
<dbReference type="Proteomes" id="UP001602013">
    <property type="component" value="Unassembled WGS sequence"/>
</dbReference>
<name>A0ABW6T7L8_9ACTN</name>
<feature type="transmembrane region" description="Helical" evidence="2">
    <location>
        <begin position="159"/>
        <end position="178"/>
    </location>
</feature>